<dbReference type="InterPro" id="IPR036249">
    <property type="entry name" value="Thioredoxin-like_sf"/>
</dbReference>
<name>A0A7S2SMY5_9STRA</name>
<protein>
    <recommendedName>
        <fullName evidence="3">Thioredoxin domain-containing protein</fullName>
    </recommendedName>
</protein>
<dbReference type="PANTHER" id="PTHR45672">
    <property type="entry name" value="PROTEIN DISULFIDE-ISOMERASE C17H9.14C-RELATED"/>
    <property type="match status" value="1"/>
</dbReference>
<dbReference type="CDD" id="cd02961">
    <property type="entry name" value="PDI_a_family"/>
    <property type="match status" value="1"/>
</dbReference>
<dbReference type="EMBL" id="HBHK01024597">
    <property type="protein sequence ID" value="CAD9703983.1"/>
    <property type="molecule type" value="Transcribed_RNA"/>
</dbReference>
<evidence type="ECO:0000313" key="5">
    <source>
        <dbReference type="EMBL" id="CAD9703987.1"/>
    </source>
</evidence>
<proteinExistence type="inferred from homology"/>
<dbReference type="GO" id="GO:0005783">
    <property type="term" value="C:endoplasmic reticulum"/>
    <property type="evidence" value="ECO:0007669"/>
    <property type="project" value="TreeGrafter"/>
</dbReference>
<evidence type="ECO:0000256" key="1">
    <source>
        <dbReference type="ARBA" id="ARBA00006347"/>
    </source>
</evidence>
<dbReference type="AlphaFoldDB" id="A0A7S2SMY5"/>
<dbReference type="GO" id="GO:0003756">
    <property type="term" value="F:protein disulfide isomerase activity"/>
    <property type="evidence" value="ECO:0007669"/>
    <property type="project" value="TreeGrafter"/>
</dbReference>
<evidence type="ECO:0000256" key="2">
    <source>
        <dbReference type="ARBA" id="ARBA00022729"/>
    </source>
</evidence>
<reference evidence="4" key="1">
    <citation type="submission" date="2021-01" db="EMBL/GenBank/DDBJ databases">
        <authorList>
            <person name="Corre E."/>
            <person name="Pelletier E."/>
            <person name="Niang G."/>
            <person name="Scheremetjew M."/>
            <person name="Finn R."/>
            <person name="Kale V."/>
            <person name="Holt S."/>
            <person name="Cochrane G."/>
            <person name="Meng A."/>
            <person name="Brown T."/>
            <person name="Cohen L."/>
        </authorList>
    </citation>
    <scope>NUCLEOTIDE SEQUENCE</scope>
    <source>
        <strain evidence="4">NY070348D</strain>
    </source>
</reference>
<comment type="similarity">
    <text evidence="1">Belongs to the protein disulfide isomerase family.</text>
</comment>
<sequence>MKPDWDKLSDQFESSSSVAVADVDCTVHQDLCSKHDVSGYPTIKYYKDGDKKGEAYQGGRDFDSLEKFVKDTLEKPCQVADPSTCTEKEQKFITKVQAWASDKRAKEIERLEKMKSGSMKPELKSWLLQRIHILKQSS</sequence>
<dbReference type="Pfam" id="PF00085">
    <property type="entry name" value="Thioredoxin"/>
    <property type="match status" value="1"/>
</dbReference>
<dbReference type="InterPro" id="IPR051063">
    <property type="entry name" value="PDI"/>
</dbReference>
<feature type="domain" description="Thioredoxin" evidence="3">
    <location>
        <begin position="1"/>
        <end position="70"/>
    </location>
</feature>
<dbReference type="EMBL" id="HBHK01024601">
    <property type="protein sequence ID" value="CAD9703987.1"/>
    <property type="molecule type" value="Transcribed_RNA"/>
</dbReference>
<dbReference type="InterPro" id="IPR013766">
    <property type="entry name" value="Thioredoxin_domain"/>
</dbReference>
<evidence type="ECO:0000313" key="4">
    <source>
        <dbReference type="EMBL" id="CAD9703983.1"/>
    </source>
</evidence>
<dbReference type="SUPFAM" id="SSF52833">
    <property type="entry name" value="Thioredoxin-like"/>
    <property type="match status" value="1"/>
</dbReference>
<evidence type="ECO:0000259" key="3">
    <source>
        <dbReference type="Pfam" id="PF00085"/>
    </source>
</evidence>
<dbReference type="Gene3D" id="3.40.30.10">
    <property type="entry name" value="Glutaredoxin"/>
    <property type="match status" value="1"/>
</dbReference>
<dbReference type="PANTHER" id="PTHR45672:SF3">
    <property type="entry name" value="THIOREDOXIN DOMAIN-CONTAINING PROTEIN 5"/>
    <property type="match status" value="1"/>
</dbReference>
<keyword evidence="2" id="KW-0732">Signal</keyword>
<accession>A0A7S2SMY5</accession>
<organism evidence="4">
    <name type="scientific">Mucochytrium quahogii</name>
    <dbReference type="NCBI Taxonomy" id="96639"/>
    <lineage>
        <taxon>Eukaryota</taxon>
        <taxon>Sar</taxon>
        <taxon>Stramenopiles</taxon>
        <taxon>Bigyra</taxon>
        <taxon>Labyrinthulomycetes</taxon>
        <taxon>Thraustochytrida</taxon>
        <taxon>Thraustochytriidae</taxon>
        <taxon>Mucochytrium</taxon>
    </lineage>
</organism>
<gene>
    <name evidence="4" type="ORF">QSP1433_LOCUS15514</name>
    <name evidence="5" type="ORF">QSP1433_LOCUS15516</name>
</gene>
<dbReference type="GO" id="GO:0006457">
    <property type="term" value="P:protein folding"/>
    <property type="evidence" value="ECO:0007669"/>
    <property type="project" value="TreeGrafter"/>
</dbReference>